<comment type="caution">
    <text evidence="11">The sequence shown here is derived from an EMBL/GenBank/DDBJ whole genome shotgun (WGS) entry which is preliminary data.</text>
</comment>
<sequence>KNYHSRLRYSLETWWKSVQNKVYVVSDDSDPKSVITARKIMGKHFIQTKCGSDYYSPSLACKCQAELDVFYKADARWSCRFDDDSYVNVPLLKNILAEHNANERILIGRRTMDPWALPFRGRTYNVTFPTGNALCISRPLLHCL</sequence>
<evidence type="ECO:0000256" key="6">
    <source>
        <dbReference type="ARBA" id="ARBA00022968"/>
    </source>
</evidence>
<dbReference type="EMBL" id="BTSY01000001">
    <property type="protein sequence ID" value="GMT11697.1"/>
    <property type="molecule type" value="Genomic_DNA"/>
</dbReference>
<evidence type="ECO:0000256" key="1">
    <source>
        <dbReference type="ARBA" id="ARBA00004606"/>
    </source>
</evidence>
<keyword evidence="7" id="KW-1133">Transmembrane helix</keyword>
<evidence type="ECO:0000256" key="3">
    <source>
        <dbReference type="ARBA" id="ARBA00022676"/>
    </source>
</evidence>
<dbReference type="GO" id="GO:0012505">
    <property type="term" value="C:endomembrane system"/>
    <property type="evidence" value="ECO:0007669"/>
    <property type="project" value="UniProtKB-SubCell"/>
</dbReference>
<name>A0AAV5V028_9BILA</name>
<feature type="non-terminal residue" evidence="11">
    <location>
        <position position="144"/>
    </location>
</feature>
<keyword evidence="12" id="KW-1185">Reference proteome</keyword>
<keyword evidence="6" id="KW-0735">Signal-anchor</keyword>
<proteinExistence type="inferred from homology"/>
<evidence type="ECO:0000256" key="5">
    <source>
        <dbReference type="ARBA" id="ARBA00022692"/>
    </source>
</evidence>
<accession>A0AAV5V028</accession>
<reference evidence="11" key="1">
    <citation type="submission" date="2023-10" db="EMBL/GenBank/DDBJ databases">
        <title>Genome assembly of Pristionchus species.</title>
        <authorList>
            <person name="Yoshida K."/>
            <person name="Sommer R.J."/>
        </authorList>
    </citation>
    <scope>NUCLEOTIDE SEQUENCE</scope>
    <source>
        <strain evidence="11">RS5133</strain>
    </source>
</reference>
<dbReference type="GO" id="GO:0016757">
    <property type="term" value="F:glycosyltransferase activity"/>
    <property type="evidence" value="ECO:0007669"/>
    <property type="project" value="UniProtKB-KW"/>
</dbReference>
<evidence type="ECO:0000256" key="7">
    <source>
        <dbReference type="ARBA" id="ARBA00022989"/>
    </source>
</evidence>
<evidence type="ECO:0000313" key="11">
    <source>
        <dbReference type="EMBL" id="GMT11697.1"/>
    </source>
</evidence>
<keyword evidence="4" id="KW-0808">Transferase</keyword>
<dbReference type="GO" id="GO:0016020">
    <property type="term" value="C:membrane"/>
    <property type="evidence" value="ECO:0007669"/>
    <property type="project" value="UniProtKB-SubCell"/>
</dbReference>
<comment type="subcellular location">
    <subcellularLocation>
        <location evidence="9">Endomembrane system</location>
        <topology evidence="9">Single-pass membrane protein</topology>
    </subcellularLocation>
    <subcellularLocation>
        <location evidence="1">Membrane</location>
        <topology evidence="1">Single-pass type II membrane protein</topology>
    </subcellularLocation>
</comment>
<dbReference type="Proteomes" id="UP001432322">
    <property type="component" value="Unassembled WGS sequence"/>
</dbReference>
<dbReference type="InterPro" id="IPR003378">
    <property type="entry name" value="Fringe-like_glycosylTrfase"/>
</dbReference>
<dbReference type="Gene3D" id="3.90.550.50">
    <property type="match status" value="1"/>
</dbReference>
<evidence type="ECO:0000256" key="8">
    <source>
        <dbReference type="ARBA" id="ARBA00023136"/>
    </source>
</evidence>
<feature type="non-terminal residue" evidence="11">
    <location>
        <position position="1"/>
    </location>
</feature>
<dbReference type="PANTHER" id="PTHR10811">
    <property type="entry name" value="FRINGE-RELATED"/>
    <property type="match status" value="1"/>
</dbReference>
<protein>
    <recommendedName>
        <fullName evidence="10">Fringe-like glycosyltransferase domain-containing protein</fullName>
    </recommendedName>
</protein>
<keyword evidence="5" id="KW-0812">Transmembrane</keyword>
<keyword evidence="3" id="KW-0328">Glycosyltransferase</keyword>
<keyword evidence="8" id="KW-0472">Membrane</keyword>
<evidence type="ECO:0000256" key="2">
    <source>
        <dbReference type="ARBA" id="ARBA00008661"/>
    </source>
</evidence>
<gene>
    <name evidence="11" type="ORF">PFISCL1PPCAC_2994</name>
</gene>
<evidence type="ECO:0000256" key="4">
    <source>
        <dbReference type="ARBA" id="ARBA00022679"/>
    </source>
</evidence>
<evidence type="ECO:0000259" key="10">
    <source>
        <dbReference type="Pfam" id="PF02434"/>
    </source>
</evidence>
<dbReference type="AlphaFoldDB" id="A0AAV5V028"/>
<comment type="similarity">
    <text evidence="2">Belongs to the glycosyltransferase 31 family.</text>
</comment>
<evidence type="ECO:0000313" key="12">
    <source>
        <dbReference type="Proteomes" id="UP001432322"/>
    </source>
</evidence>
<dbReference type="Pfam" id="PF02434">
    <property type="entry name" value="Fringe"/>
    <property type="match status" value="1"/>
</dbReference>
<feature type="domain" description="Fringe-like glycosyltransferase" evidence="10">
    <location>
        <begin position="3"/>
        <end position="142"/>
    </location>
</feature>
<evidence type="ECO:0000256" key="9">
    <source>
        <dbReference type="ARBA" id="ARBA00037847"/>
    </source>
</evidence>
<organism evidence="11 12">
    <name type="scientific">Pristionchus fissidentatus</name>
    <dbReference type="NCBI Taxonomy" id="1538716"/>
    <lineage>
        <taxon>Eukaryota</taxon>
        <taxon>Metazoa</taxon>
        <taxon>Ecdysozoa</taxon>
        <taxon>Nematoda</taxon>
        <taxon>Chromadorea</taxon>
        <taxon>Rhabditida</taxon>
        <taxon>Rhabditina</taxon>
        <taxon>Diplogasteromorpha</taxon>
        <taxon>Diplogasteroidea</taxon>
        <taxon>Neodiplogasteridae</taxon>
        <taxon>Pristionchus</taxon>
    </lineage>
</organism>